<dbReference type="SUPFAM" id="SSF54695">
    <property type="entry name" value="POZ domain"/>
    <property type="match status" value="1"/>
</dbReference>
<reference evidence="2" key="1">
    <citation type="journal article" date="2020" name="Stud. Mycol.">
        <title>101 Dothideomycetes genomes: a test case for predicting lifestyles and emergence of pathogens.</title>
        <authorList>
            <person name="Haridas S."/>
            <person name="Albert R."/>
            <person name="Binder M."/>
            <person name="Bloem J."/>
            <person name="Labutti K."/>
            <person name="Salamov A."/>
            <person name="Andreopoulos B."/>
            <person name="Baker S."/>
            <person name="Barry K."/>
            <person name="Bills G."/>
            <person name="Bluhm B."/>
            <person name="Cannon C."/>
            <person name="Castanera R."/>
            <person name="Culley D."/>
            <person name="Daum C."/>
            <person name="Ezra D."/>
            <person name="Gonzalez J."/>
            <person name="Henrissat B."/>
            <person name="Kuo A."/>
            <person name="Liang C."/>
            <person name="Lipzen A."/>
            <person name="Lutzoni F."/>
            <person name="Magnuson J."/>
            <person name="Mondo S."/>
            <person name="Nolan M."/>
            <person name="Ohm R."/>
            <person name="Pangilinan J."/>
            <person name="Park H.-J."/>
            <person name="Ramirez L."/>
            <person name="Alfaro M."/>
            <person name="Sun H."/>
            <person name="Tritt A."/>
            <person name="Yoshinaga Y."/>
            <person name="Zwiers L.-H."/>
            <person name="Turgeon B."/>
            <person name="Goodwin S."/>
            <person name="Spatafora J."/>
            <person name="Crous P."/>
            <person name="Grigoriev I."/>
        </authorList>
    </citation>
    <scope>NUCLEOTIDE SEQUENCE</scope>
    <source>
        <strain evidence="2">CBS 119687</strain>
    </source>
</reference>
<dbReference type="Proteomes" id="UP000799771">
    <property type="component" value="Unassembled WGS sequence"/>
</dbReference>
<dbReference type="OrthoDB" id="3794120at2759"/>
<feature type="domain" description="BTB" evidence="1">
    <location>
        <begin position="174"/>
        <end position="235"/>
    </location>
</feature>
<gene>
    <name evidence="2" type="ORF">P153DRAFT_96707</name>
</gene>
<dbReference type="AlphaFoldDB" id="A0A6A6ARQ7"/>
<protein>
    <recommendedName>
        <fullName evidence="1">BTB domain-containing protein</fullName>
    </recommendedName>
</protein>
<evidence type="ECO:0000313" key="2">
    <source>
        <dbReference type="EMBL" id="KAF2133675.1"/>
    </source>
</evidence>
<keyword evidence="3" id="KW-1185">Reference proteome</keyword>
<organism evidence="2 3">
    <name type="scientific">Dothidotthia symphoricarpi CBS 119687</name>
    <dbReference type="NCBI Taxonomy" id="1392245"/>
    <lineage>
        <taxon>Eukaryota</taxon>
        <taxon>Fungi</taxon>
        <taxon>Dikarya</taxon>
        <taxon>Ascomycota</taxon>
        <taxon>Pezizomycotina</taxon>
        <taxon>Dothideomycetes</taxon>
        <taxon>Pleosporomycetidae</taxon>
        <taxon>Pleosporales</taxon>
        <taxon>Dothidotthiaceae</taxon>
        <taxon>Dothidotthia</taxon>
    </lineage>
</organism>
<dbReference type="Pfam" id="PF00651">
    <property type="entry name" value="BTB"/>
    <property type="match status" value="1"/>
</dbReference>
<dbReference type="GeneID" id="54413956"/>
<evidence type="ECO:0000259" key="1">
    <source>
        <dbReference type="Pfam" id="PF00651"/>
    </source>
</evidence>
<name>A0A6A6ARQ7_9PLEO</name>
<evidence type="ECO:0000313" key="3">
    <source>
        <dbReference type="Proteomes" id="UP000799771"/>
    </source>
</evidence>
<proteinExistence type="predicted"/>
<dbReference type="InterPro" id="IPR000210">
    <property type="entry name" value="BTB/POZ_dom"/>
</dbReference>
<accession>A0A6A6ARQ7</accession>
<sequence>METDITLEFGTKLENKRTIHLELLCCHSTVARQQFEKAKQLRDVYNFANDMRRQLKVFTASAMSSNFFEVHHKEDKCIVQIVRIYNEYPLKKHVDAIKALVDNFAEEQHTKTNIKGNQATIAARKKEFKDSDILARLNSLDPKAIYQLTQSLFAMLRRIKLAEFENAKQAPVKAAAQHRIIVPDTDGKAVRSLMHWMYQGSLYYEDAENLYGTLLLAIRLGVEQLTQTCLSKLANDTQDAIAQAYSCGSSLQILLGYDLVDDEQDAASANNVVQVVFGHVLKDPEPPARLFKLVVGALAINMDSELWAQLKDVVGHGLALRLVEAMLVLRQTDGGGVKLECELLAIEGLPAGHNTHMGG</sequence>
<dbReference type="InterPro" id="IPR011333">
    <property type="entry name" value="SKP1/BTB/POZ_sf"/>
</dbReference>
<dbReference type="Gene3D" id="3.30.710.10">
    <property type="entry name" value="Potassium Channel Kv1.1, Chain A"/>
    <property type="match status" value="1"/>
</dbReference>
<dbReference type="RefSeq" id="XP_033528062.1">
    <property type="nucleotide sequence ID" value="XM_033673524.1"/>
</dbReference>
<dbReference type="EMBL" id="ML977498">
    <property type="protein sequence ID" value="KAF2133675.1"/>
    <property type="molecule type" value="Genomic_DNA"/>
</dbReference>